<dbReference type="GO" id="GO:0005730">
    <property type="term" value="C:nucleolus"/>
    <property type="evidence" value="ECO:0007669"/>
    <property type="project" value="UniProtKB-SubCell"/>
</dbReference>
<evidence type="ECO:0000256" key="5">
    <source>
        <dbReference type="SAM" id="Phobius"/>
    </source>
</evidence>
<comment type="caution">
    <text evidence="6">The sequence shown here is derived from an EMBL/GenBank/DDBJ whole genome shotgun (WGS) entry which is preliminary data.</text>
</comment>
<dbReference type="Pfam" id="PF09420">
    <property type="entry name" value="Nop16"/>
    <property type="match status" value="1"/>
</dbReference>
<evidence type="ECO:0000256" key="4">
    <source>
        <dbReference type="ARBA" id="ARBA00023242"/>
    </source>
</evidence>
<dbReference type="InterPro" id="IPR019002">
    <property type="entry name" value="Ribosome_biogenesis_Nop16"/>
</dbReference>
<feature type="transmembrane region" description="Helical" evidence="5">
    <location>
        <begin position="230"/>
        <end position="256"/>
    </location>
</feature>
<dbReference type="GO" id="GO:0042273">
    <property type="term" value="P:ribosomal large subunit biogenesis"/>
    <property type="evidence" value="ECO:0007669"/>
    <property type="project" value="TreeGrafter"/>
</dbReference>
<sequence>MVHNRNRPGKGKVKVKRNLKPIRKYKTKFVGDAKIKEVWDHKLTTAQNYDKIGLWKDPNAIKHIRECTDEVIDPDELFDVPDSDVLSFQDKNHKKAENHMSELEIQYLRPLVKKHGDDYDFTNQSESRIAYSWVFLWIHNKSMAMPREWKKSREKFLLSMHHNGHAETTTVPVAQADDDDDDVSDEELSTEELRKRQQCAIDLKDVSAEMWLITKLAMQLLWAFRVSSKWIVMLFRLLIFVMCLLPAFLRVFYFWLCSPRVIKNIRYGPRGRNLLDIYLVPHPHVRHPECEFCPT</sequence>
<comment type="similarity">
    <text evidence="2">Belongs to the NOP16 family.</text>
</comment>
<keyword evidence="7" id="KW-1185">Reference proteome</keyword>
<dbReference type="AlphaFoldDB" id="A0A418B4P6"/>
<accession>A0A418B4P6</accession>
<dbReference type="Proteomes" id="UP000285060">
    <property type="component" value="Unassembled WGS sequence"/>
</dbReference>
<keyword evidence="5" id="KW-1133">Transmembrane helix</keyword>
<dbReference type="EMBL" id="QUSY01000095">
    <property type="protein sequence ID" value="RHY33086.1"/>
    <property type="molecule type" value="Genomic_DNA"/>
</dbReference>
<proteinExistence type="inferred from homology"/>
<organism evidence="6 7">
    <name type="scientific">Aphanomyces invadans</name>
    <dbReference type="NCBI Taxonomy" id="157072"/>
    <lineage>
        <taxon>Eukaryota</taxon>
        <taxon>Sar</taxon>
        <taxon>Stramenopiles</taxon>
        <taxon>Oomycota</taxon>
        <taxon>Saprolegniomycetes</taxon>
        <taxon>Saprolegniales</taxon>
        <taxon>Verrucalvaceae</taxon>
        <taxon>Aphanomyces</taxon>
    </lineage>
</organism>
<name>A0A418B4P6_9STRA</name>
<keyword evidence="4" id="KW-0539">Nucleus</keyword>
<gene>
    <name evidence="6" type="ORF">DYB32_001894</name>
</gene>
<dbReference type="PANTHER" id="PTHR13243:SF1">
    <property type="entry name" value="NUCLEOLAR PROTEIN 16"/>
    <property type="match status" value="1"/>
</dbReference>
<dbReference type="VEuPathDB" id="FungiDB:H310_08060"/>
<evidence type="ECO:0000256" key="2">
    <source>
        <dbReference type="ARBA" id="ARBA00008479"/>
    </source>
</evidence>
<evidence type="ECO:0000313" key="6">
    <source>
        <dbReference type="EMBL" id="RHY33086.1"/>
    </source>
</evidence>
<reference evidence="6 7" key="1">
    <citation type="submission" date="2018-08" db="EMBL/GenBank/DDBJ databases">
        <title>Aphanomyces genome sequencing and annotation.</title>
        <authorList>
            <person name="Minardi D."/>
            <person name="Oidtmann B."/>
            <person name="Van Der Giezen M."/>
            <person name="Studholme D.J."/>
        </authorList>
    </citation>
    <scope>NUCLEOTIDE SEQUENCE [LARGE SCALE GENOMIC DNA]</scope>
    <source>
        <strain evidence="6 7">NJM0002</strain>
    </source>
</reference>
<evidence type="ECO:0000256" key="3">
    <source>
        <dbReference type="ARBA" id="ARBA00015522"/>
    </source>
</evidence>
<keyword evidence="5" id="KW-0812">Transmembrane</keyword>
<keyword evidence="5" id="KW-0472">Membrane</keyword>
<dbReference type="PANTHER" id="PTHR13243">
    <property type="entry name" value="HSPC111 PROTEIN-RELATED"/>
    <property type="match status" value="1"/>
</dbReference>
<dbReference type="VEuPathDB" id="FungiDB:H310_08061"/>
<evidence type="ECO:0000313" key="7">
    <source>
        <dbReference type="Proteomes" id="UP000285060"/>
    </source>
</evidence>
<comment type="subcellular location">
    <subcellularLocation>
        <location evidence="1">Nucleus</location>
        <location evidence="1">Nucleolus</location>
    </subcellularLocation>
</comment>
<evidence type="ECO:0000256" key="1">
    <source>
        <dbReference type="ARBA" id="ARBA00004604"/>
    </source>
</evidence>
<protein>
    <recommendedName>
        <fullName evidence="3">Nucleolar protein 16</fullName>
    </recommendedName>
</protein>